<feature type="transmembrane region" description="Helical" evidence="5">
    <location>
        <begin position="67"/>
        <end position="87"/>
    </location>
</feature>
<evidence type="ECO:0000256" key="5">
    <source>
        <dbReference type="SAM" id="Phobius"/>
    </source>
</evidence>
<evidence type="ECO:0000256" key="3">
    <source>
        <dbReference type="ARBA" id="ARBA00022989"/>
    </source>
</evidence>
<evidence type="ECO:0000256" key="4">
    <source>
        <dbReference type="ARBA" id="ARBA00023136"/>
    </source>
</evidence>
<dbReference type="PANTHER" id="PTHR31465">
    <property type="entry name" value="PROTEIN RTA1-RELATED"/>
    <property type="match status" value="1"/>
</dbReference>
<dbReference type="RefSeq" id="XP_049134563.1">
    <property type="nucleotide sequence ID" value="XM_049278606.1"/>
</dbReference>
<proteinExistence type="predicted"/>
<feature type="transmembrane region" description="Helical" evidence="5">
    <location>
        <begin position="223"/>
        <end position="242"/>
    </location>
</feature>
<keyword evidence="7" id="KW-1185">Reference proteome</keyword>
<dbReference type="GeneID" id="73333196"/>
<keyword evidence="2 5" id="KW-0812">Transmembrane</keyword>
<dbReference type="PANTHER" id="PTHR31465:SF27">
    <property type="entry name" value="DOMAIN PROTEIN, PUTATIVE (AFU_ORTHOLOGUE AFUA_3G01030)-RELATED"/>
    <property type="match status" value="1"/>
</dbReference>
<keyword evidence="3 5" id="KW-1133">Transmembrane helix</keyword>
<feature type="transmembrane region" description="Helical" evidence="5">
    <location>
        <begin position="108"/>
        <end position="127"/>
    </location>
</feature>
<feature type="transmembrane region" description="Helical" evidence="5">
    <location>
        <begin position="12"/>
        <end position="32"/>
    </location>
</feature>
<feature type="transmembrane region" description="Helical" evidence="5">
    <location>
        <begin position="186"/>
        <end position="203"/>
    </location>
</feature>
<keyword evidence="4 5" id="KW-0472">Membrane</keyword>
<dbReference type="InterPro" id="IPR007568">
    <property type="entry name" value="RTA1"/>
</dbReference>
<name>A0AA37PHD4_9PEZI</name>
<evidence type="ECO:0000256" key="2">
    <source>
        <dbReference type="ARBA" id="ARBA00022692"/>
    </source>
</evidence>
<evidence type="ECO:0000256" key="1">
    <source>
        <dbReference type="ARBA" id="ARBA00004141"/>
    </source>
</evidence>
<comment type="caution">
    <text evidence="6">The sequence shown here is derived from an EMBL/GenBank/DDBJ whole genome shotgun (WGS) entry which is preliminary data.</text>
</comment>
<comment type="subcellular location">
    <subcellularLocation>
        <location evidence="1">Membrane</location>
        <topology evidence="1">Multi-pass membrane protein</topology>
    </subcellularLocation>
</comment>
<feature type="transmembrane region" description="Helical" evidence="5">
    <location>
        <begin position="44"/>
        <end position="61"/>
    </location>
</feature>
<organism evidence="6 7">
    <name type="scientific">Colletotrichum spaethianum</name>
    <dbReference type="NCBI Taxonomy" id="700344"/>
    <lineage>
        <taxon>Eukaryota</taxon>
        <taxon>Fungi</taxon>
        <taxon>Dikarya</taxon>
        <taxon>Ascomycota</taxon>
        <taxon>Pezizomycotina</taxon>
        <taxon>Sordariomycetes</taxon>
        <taxon>Hypocreomycetidae</taxon>
        <taxon>Glomerellales</taxon>
        <taxon>Glomerellaceae</taxon>
        <taxon>Colletotrichum</taxon>
        <taxon>Colletotrichum spaethianum species complex</taxon>
    </lineage>
</organism>
<dbReference type="Proteomes" id="UP001055115">
    <property type="component" value="Unassembled WGS sequence"/>
</dbReference>
<evidence type="ECO:0000313" key="6">
    <source>
        <dbReference type="EMBL" id="GKT52213.1"/>
    </source>
</evidence>
<accession>A0AA37PHD4</accession>
<dbReference type="EMBL" id="BQXU01000063">
    <property type="protein sequence ID" value="GKT52213.1"/>
    <property type="molecule type" value="Genomic_DNA"/>
</dbReference>
<feature type="transmembrane region" description="Helical" evidence="5">
    <location>
        <begin position="139"/>
        <end position="165"/>
    </location>
</feature>
<dbReference type="Pfam" id="PF04479">
    <property type="entry name" value="RTA1"/>
    <property type="match status" value="1"/>
</dbReference>
<dbReference type="AlphaFoldDB" id="A0AA37PHD4"/>
<protein>
    <submittedName>
        <fullName evidence="6">Protein RTM1</fullName>
    </submittedName>
</protein>
<evidence type="ECO:0000313" key="7">
    <source>
        <dbReference type="Proteomes" id="UP001055115"/>
    </source>
</evidence>
<sequence length="288" mass="33017">MPDLETHNGKLLWYYIPSLPGGVIFAVAFGLLTILHTVAMLRHRMWFCLPFVLGGISYNATDDLILYIMQSVLLLLAPILFAATLYMTLSRVIIAVHGQESSIISTRWLTRFFVFSDCFSFLVQAGGSGFLVKPSRAHIGQVIVVTGLMFQIVMFGVFIVSILGFHLRFARHVDNHRVRHVPWQSTLTMLYLTSIAVMLRNVYRVVEYVLGRESYLSVNEWPTYIFDALLMLFTMAAFYWWYPSKVCQKEHYRDSESELMCRSRRAAAKKGLYSNIPSSTQLEGVHYT</sequence>
<gene>
    <name evidence="6" type="ORF">ColSpa_12394</name>
</gene>
<reference evidence="6 7" key="1">
    <citation type="submission" date="2022-03" db="EMBL/GenBank/DDBJ databases">
        <title>Genome data of Colletotrichum spp.</title>
        <authorList>
            <person name="Utami Y.D."/>
            <person name="Hiruma K."/>
        </authorList>
    </citation>
    <scope>NUCLEOTIDE SEQUENCE [LARGE SCALE GENOMIC DNA]</scope>
    <source>
        <strain evidence="6 7">MAFF 239500</strain>
    </source>
</reference>
<dbReference type="GO" id="GO:0016020">
    <property type="term" value="C:membrane"/>
    <property type="evidence" value="ECO:0007669"/>
    <property type="project" value="UniProtKB-SubCell"/>
</dbReference>